<accession>A0A450SCB2</accession>
<gene>
    <name evidence="1" type="ORF">BECKDK2373B_GA0170837_102647</name>
</gene>
<protein>
    <submittedName>
        <fullName evidence="1">BrnA antitoxin of type II toxin-antitoxin system</fullName>
    </submittedName>
</protein>
<name>A0A450SCB2_9GAMM</name>
<organism evidence="1">
    <name type="scientific">Candidatus Kentrum sp. DK</name>
    <dbReference type="NCBI Taxonomy" id="2126562"/>
    <lineage>
        <taxon>Bacteria</taxon>
        <taxon>Pseudomonadati</taxon>
        <taxon>Pseudomonadota</taxon>
        <taxon>Gammaproteobacteria</taxon>
        <taxon>Candidatus Kentrum</taxon>
    </lineage>
</organism>
<proteinExistence type="predicted"/>
<dbReference type="AlphaFoldDB" id="A0A450SCB2"/>
<sequence>MPKERATITVRIDSNVWAWYAAQGHDYKRRMNMVLRRYSKGQRAASGDYEEVIILWGAE</sequence>
<dbReference type="Pfam" id="PF14384">
    <property type="entry name" value="BrnA_antitoxin"/>
    <property type="match status" value="1"/>
</dbReference>
<reference evidence="1" key="1">
    <citation type="submission" date="2019-02" db="EMBL/GenBank/DDBJ databases">
        <authorList>
            <person name="Gruber-Vodicka R. H."/>
            <person name="Seah K. B. B."/>
        </authorList>
    </citation>
    <scope>NUCLEOTIDE SEQUENCE</scope>
    <source>
        <strain evidence="1">BECK_DK47</strain>
    </source>
</reference>
<evidence type="ECO:0000313" key="1">
    <source>
        <dbReference type="EMBL" id="VFJ49979.1"/>
    </source>
</evidence>
<dbReference type="InterPro" id="IPR025528">
    <property type="entry name" value="BrnA_antitoxin"/>
</dbReference>
<dbReference type="EMBL" id="CAADEX010000026">
    <property type="protein sequence ID" value="VFJ49979.1"/>
    <property type="molecule type" value="Genomic_DNA"/>
</dbReference>